<reference evidence="1" key="1">
    <citation type="journal article" date="2021" name="Proc. Natl. Acad. Sci. U.S.A.">
        <title>A Catalog of Tens of Thousands of Viruses from Human Metagenomes Reveals Hidden Associations with Chronic Diseases.</title>
        <authorList>
            <person name="Tisza M.J."/>
            <person name="Buck C.B."/>
        </authorList>
    </citation>
    <scope>NUCLEOTIDE SEQUENCE</scope>
    <source>
        <strain evidence="1">CtHDv29</strain>
    </source>
</reference>
<evidence type="ECO:0000313" key="1">
    <source>
        <dbReference type="EMBL" id="DAD77901.1"/>
    </source>
</evidence>
<accession>A0A8S5M6G3</accession>
<sequence length="76" mass="8924">MNTWIVIPDIISGLYPRLMPELGKPIRAKKYPQKNKNMTFYLVSVHDPEEGRDKKIVIRAPECWEAEVTVQVRRKT</sequence>
<proteinExistence type="predicted"/>
<dbReference type="EMBL" id="BK014836">
    <property type="protein sequence ID" value="DAD77901.1"/>
    <property type="molecule type" value="Genomic_DNA"/>
</dbReference>
<name>A0A8S5M6G3_9CAUD</name>
<protein>
    <submittedName>
        <fullName evidence="1">Uncharacterized protein</fullName>
    </submittedName>
</protein>
<organism evidence="1">
    <name type="scientific">Siphoviridae sp. ctHDv29</name>
    <dbReference type="NCBI Taxonomy" id="2826228"/>
    <lineage>
        <taxon>Viruses</taxon>
        <taxon>Duplodnaviria</taxon>
        <taxon>Heunggongvirae</taxon>
        <taxon>Uroviricota</taxon>
        <taxon>Caudoviricetes</taxon>
    </lineage>
</organism>